<evidence type="ECO:0000256" key="3">
    <source>
        <dbReference type="ARBA" id="ARBA00022989"/>
    </source>
</evidence>
<keyword evidence="3 6" id="KW-1133">Transmembrane helix</keyword>
<dbReference type="Proteomes" id="UP000077428">
    <property type="component" value="Unassembled WGS sequence"/>
</dbReference>
<feature type="transmembrane region" description="Helical" evidence="6">
    <location>
        <begin position="141"/>
        <end position="160"/>
    </location>
</feature>
<dbReference type="OrthoDB" id="84619at2157"/>
<dbReference type="PATRIC" id="fig|66851.6.peg.1875"/>
<dbReference type="AlphaFoldDB" id="A0A165ZLY0"/>
<dbReference type="RefSeq" id="WP_042694563.1">
    <property type="nucleotide sequence ID" value="NZ_CABMAB010000039.1"/>
</dbReference>
<evidence type="ECO:0000256" key="5">
    <source>
        <dbReference type="SAM" id="Coils"/>
    </source>
</evidence>
<evidence type="ECO:0008006" key="9">
    <source>
        <dbReference type="Google" id="ProtNLM"/>
    </source>
</evidence>
<dbReference type="PANTHER" id="PTHR42198">
    <property type="entry name" value="INTEGRAL MEMBRANE PROTEIN"/>
    <property type="match status" value="1"/>
</dbReference>
<proteinExistence type="predicted"/>
<evidence type="ECO:0000256" key="4">
    <source>
        <dbReference type="ARBA" id="ARBA00023136"/>
    </source>
</evidence>
<sequence>MADFFTLISDAVINVLNAIFNPLLAMDPNPTNPALTVLVIAFIVSLITTIANKLLVDQDEMNRVQAEMKEFQKELREAQKRGDGKKVAELQAQQTEMMQKQSAMMTNSFKPMFVTFIPIILIFFWMRTSAIHDLVIILPQSVYWVTLTPMWHALGGFIYGGKATIPYGIGWLLWYMICTFGMSQIIRKFLGFKQGF</sequence>
<evidence type="ECO:0000313" key="7">
    <source>
        <dbReference type="EMBL" id="KZX10884.1"/>
    </source>
</evidence>
<keyword evidence="4 6" id="KW-0472">Membrane</keyword>
<dbReference type="STRING" id="66851.MBORA_17210"/>
<dbReference type="Pfam" id="PF01956">
    <property type="entry name" value="EMC3_TMCO1"/>
    <property type="match status" value="1"/>
</dbReference>
<dbReference type="GO" id="GO:0016020">
    <property type="term" value="C:membrane"/>
    <property type="evidence" value="ECO:0007669"/>
    <property type="project" value="UniProtKB-SubCell"/>
</dbReference>
<feature type="coiled-coil region" evidence="5">
    <location>
        <begin position="54"/>
        <end position="81"/>
    </location>
</feature>
<comment type="subcellular location">
    <subcellularLocation>
        <location evidence="1">Membrane</location>
        <topology evidence="1">Multi-pass membrane protein</topology>
    </subcellularLocation>
</comment>
<evidence type="ECO:0000313" key="8">
    <source>
        <dbReference type="Proteomes" id="UP000077428"/>
    </source>
</evidence>
<keyword evidence="2 6" id="KW-0812">Transmembrane</keyword>
<dbReference type="EMBL" id="LWMU01000103">
    <property type="protein sequence ID" value="KZX10884.1"/>
    <property type="molecule type" value="Genomic_DNA"/>
</dbReference>
<feature type="transmembrane region" description="Helical" evidence="6">
    <location>
        <begin position="172"/>
        <end position="190"/>
    </location>
</feature>
<keyword evidence="5" id="KW-0175">Coiled coil</keyword>
<comment type="caution">
    <text evidence="7">The sequence shown here is derived from an EMBL/GenBank/DDBJ whole genome shotgun (WGS) entry which is preliminary data.</text>
</comment>
<accession>A0A165ZLY0</accession>
<evidence type="ECO:0000256" key="6">
    <source>
        <dbReference type="SAM" id="Phobius"/>
    </source>
</evidence>
<feature type="transmembrane region" description="Helical" evidence="6">
    <location>
        <begin position="108"/>
        <end position="126"/>
    </location>
</feature>
<dbReference type="InterPro" id="IPR038978">
    <property type="entry name" value="MJ0935"/>
</dbReference>
<keyword evidence="8" id="KW-1185">Reference proteome</keyword>
<organism evidence="7 8">
    <name type="scientific">Methanobrevibacter oralis</name>
    <dbReference type="NCBI Taxonomy" id="66851"/>
    <lineage>
        <taxon>Archaea</taxon>
        <taxon>Methanobacteriati</taxon>
        <taxon>Methanobacteriota</taxon>
        <taxon>Methanomada group</taxon>
        <taxon>Methanobacteria</taxon>
        <taxon>Methanobacteriales</taxon>
        <taxon>Methanobacteriaceae</taxon>
        <taxon>Methanobrevibacter</taxon>
    </lineage>
</organism>
<name>A0A165ZLY0_METOA</name>
<dbReference type="InterPro" id="IPR002809">
    <property type="entry name" value="EMC3/TMCO1"/>
</dbReference>
<protein>
    <recommendedName>
        <fullName evidence="9">DUF106 domain-containing protein</fullName>
    </recommendedName>
</protein>
<feature type="transmembrane region" description="Helical" evidence="6">
    <location>
        <begin position="34"/>
        <end position="55"/>
    </location>
</feature>
<dbReference type="SMART" id="SM01415">
    <property type="entry name" value="DUF106"/>
    <property type="match status" value="1"/>
</dbReference>
<evidence type="ECO:0000256" key="2">
    <source>
        <dbReference type="ARBA" id="ARBA00022692"/>
    </source>
</evidence>
<evidence type="ECO:0000256" key="1">
    <source>
        <dbReference type="ARBA" id="ARBA00004141"/>
    </source>
</evidence>
<gene>
    <name evidence="7" type="ORF">MBORA_17210</name>
</gene>
<reference evidence="8" key="1">
    <citation type="journal article" date="2016" name="Genome Announc.">
        <title>Draft Genome Sequences of Methanobrevibacter curvatus DSM11111, Methanobrevibacter cuticularis DSM11139, Methanobrevibacter filiformis DSM11501, and Methanobrevibacter oralis DSM7256.</title>
        <authorList>
            <person name="Poehlein A."/>
            <person name="Seedorf H."/>
        </authorList>
    </citation>
    <scope>NUCLEOTIDE SEQUENCE [LARGE SCALE GENOMIC DNA]</scope>
    <source>
        <strain evidence="8">DSM 7256 / JCM 30027 / ZR</strain>
    </source>
</reference>
<dbReference type="PANTHER" id="PTHR42198:SF1">
    <property type="entry name" value="INTEGRAL MEMBRANE PROTEIN"/>
    <property type="match status" value="1"/>
</dbReference>